<feature type="compositionally biased region" description="Low complexity" evidence="1">
    <location>
        <begin position="553"/>
        <end position="562"/>
    </location>
</feature>
<feature type="region of interest" description="Disordered" evidence="1">
    <location>
        <begin position="1005"/>
        <end position="1070"/>
    </location>
</feature>
<gene>
    <name evidence="2" type="ORF">AMS68_001697</name>
</gene>
<dbReference type="Proteomes" id="UP000503462">
    <property type="component" value="Chromosome 1"/>
</dbReference>
<feature type="compositionally biased region" description="Polar residues" evidence="1">
    <location>
        <begin position="378"/>
        <end position="397"/>
    </location>
</feature>
<name>A0A6H0XNW5_9PEZI</name>
<accession>A0A6H0XNW5</accession>
<feature type="compositionally biased region" description="Low complexity" evidence="1">
    <location>
        <begin position="870"/>
        <end position="895"/>
    </location>
</feature>
<feature type="compositionally biased region" description="Polar residues" evidence="1">
    <location>
        <begin position="1052"/>
        <end position="1065"/>
    </location>
</feature>
<feature type="compositionally biased region" description="Polar residues" evidence="1">
    <location>
        <begin position="647"/>
        <end position="656"/>
    </location>
</feature>
<feature type="compositionally biased region" description="Low complexity" evidence="1">
    <location>
        <begin position="1244"/>
        <end position="1256"/>
    </location>
</feature>
<feature type="region of interest" description="Disordered" evidence="1">
    <location>
        <begin position="326"/>
        <end position="426"/>
    </location>
</feature>
<feature type="compositionally biased region" description="Polar residues" evidence="1">
    <location>
        <begin position="1283"/>
        <end position="1293"/>
    </location>
</feature>
<feature type="compositionally biased region" description="Polar residues" evidence="1">
    <location>
        <begin position="192"/>
        <end position="207"/>
    </location>
</feature>
<keyword evidence="3" id="KW-1185">Reference proteome</keyword>
<feature type="region of interest" description="Disordered" evidence="1">
    <location>
        <begin position="965"/>
        <end position="993"/>
    </location>
</feature>
<feature type="compositionally biased region" description="Low complexity" evidence="1">
    <location>
        <begin position="253"/>
        <end position="275"/>
    </location>
</feature>
<feature type="compositionally biased region" description="Low complexity" evidence="1">
    <location>
        <begin position="690"/>
        <end position="721"/>
    </location>
</feature>
<feature type="compositionally biased region" description="Polar residues" evidence="1">
    <location>
        <begin position="624"/>
        <end position="636"/>
    </location>
</feature>
<organism evidence="2 3">
    <name type="scientific">Peltaster fructicola</name>
    <dbReference type="NCBI Taxonomy" id="286661"/>
    <lineage>
        <taxon>Eukaryota</taxon>
        <taxon>Fungi</taxon>
        <taxon>Dikarya</taxon>
        <taxon>Ascomycota</taxon>
        <taxon>Pezizomycotina</taxon>
        <taxon>Dothideomycetes</taxon>
        <taxon>Dothideomycetes incertae sedis</taxon>
        <taxon>Peltaster</taxon>
    </lineage>
</organism>
<feature type="region of interest" description="Disordered" evidence="1">
    <location>
        <begin position="926"/>
        <end position="951"/>
    </location>
</feature>
<feature type="compositionally biased region" description="Basic and acidic residues" evidence="1">
    <location>
        <begin position="230"/>
        <end position="240"/>
    </location>
</feature>
<feature type="region of interest" description="Disordered" evidence="1">
    <location>
        <begin position="858"/>
        <end position="906"/>
    </location>
</feature>
<feature type="compositionally biased region" description="Gly residues" evidence="1">
    <location>
        <begin position="599"/>
        <end position="608"/>
    </location>
</feature>
<feature type="compositionally biased region" description="Polar residues" evidence="1">
    <location>
        <begin position="21"/>
        <end position="36"/>
    </location>
</feature>
<sequence length="1306" mass="131902">MDKLKNILSPGKNKDDEVLYNQGSSTAQTDAGSGSYNAGVPHGTSEAPQLHTLPQDQKEHGVMRQILNPGGEKYDITAHGGSSATTDARHASVAHEQSGTNQPKEHGILRQIFNPGNEKYDPALYQGSDDVLATNPAEGERIPGSLATGSSAQHIQSGEQASKSGGVLRQILNPGGDKYDGQGFDPTGTVGSGSSTNAPTSGSTAPTHDSHTARDVAGAGAVGAGAGALAHHEAGRDRAYDQTTSGRSGALDSTTGTTTTSRTAPQHTTTTTTTTSYNQAPAGSTSGYGATGQSTSNAPSTHGTGHAGRDASYTVGAVGLAGLAAHEHARHESHTSNPTSSQTYESSHQPISGAYESSADPASQRGTTGGAGYGSTGPQSTAGYGSTGPQSTTVYGNTGSQSTTGYGSTTSDSQQHHHHHHHGAETAAVGTGAVAAGGIAAHEHNKHSATPAAQSGLSHHVHNGVTEPAHSNHGHHSFTGTRSGGHSTSNANEPTPFHATPAATFSHSEHSGSGGVYNTVTGKHSAHEPEHHHGSHHSHGHSGAATGAGVGAATGLAGASLADRTRAEPSGTTTGAPAYESSSRQVPGAFPGETSHGYGATGTTGGTAGAALAAQEAIKRHETQQSSAPYSSTSGAQRGVPAGSYGTDPSQTSTGHSQHHYGRDAALGAGAGAATGTGLYEAEKHHHGHGSSATSGQTHTPQSSGTTSQSTSSTTGPHSSSLLNKLDPRVKNDQSSTEPHHSHTGRDAAIGTGAGAATGAGIYEAEKHHHGNHGASTSSGYGSSGQQTSNQGYSSGTTSQSTSNTTGPHSSSLLNKLDPRVKSEQTASEPHRGHAGRDAAIGTGAGAATGAGIYEAEKHHGHHGHHQADTGYGSTSTTGAGYGTATQAPSTSTSQHGYPEKSHTGRDAALVGGAGAATGAGVYETEKHHGHHGHHNTAQTANTQSSSGVHHDSALLNKLDPRVKNDSTAQDTQHSQHAQHSHHGRDAAVGTGAGAATGAGVYEAEKHHHAGSSQAGYGTEQTSGSYAGYGSETTAPHRSEFLNKLDPRVPNDATTTGAHQQGQHSHTGRDAALVGGAGAATGAGIYEAEKHHGAHSQTGPSSTTGYGQSTQTGPSSTTGYNQSGTGYAQTEAASKTAGSHVQHDPSHAQTSGRSHEGRDVAAGVSAGTGAGYAAHEAHEHEKKHHHGPMVREDENHHNKLHKEPKEKKEGFLHKLLHPGSKKEGDIDSPTHSSGTSSTAVGYETTGHTTGQTTGQTIDPHTGLPINTQYGTGQGGTDAASNIAGYQQGSSVQGTDWEKIGKQNTPY</sequence>
<feature type="compositionally biased region" description="Polar residues" evidence="1">
    <location>
        <begin position="570"/>
        <end position="585"/>
    </location>
</feature>
<feature type="region of interest" description="Disordered" evidence="1">
    <location>
        <begin position="443"/>
        <end position="662"/>
    </location>
</feature>
<feature type="compositionally biased region" description="Polar residues" evidence="1">
    <location>
        <begin position="276"/>
        <end position="303"/>
    </location>
</feature>
<feature type="compositionally biased region" description="Polar residues" evidence="1">
    <location>
        <begin position="335"/>
        <end position="350"/>
    </location>
</feature>
<feature type="compositionally biased region" description="Low complexity" evidence="1">
    <location>
        <begin position="1096"/>
        <end position="1120"/>
    </location>
</feature>
<feature type="compositionally biased region" description="Polar residues" evidence="1">
    <location>
        <begin position="1121"/>
        <end position="1139"/>
    </location>
</feature>
<feature type="compositionally biased region" description="Polar residues" evidence="1">
    <location>
        <begin position="147"/>
        <end position="163"/>
    </location>
</feature>
<feature type="region of interest" description="Disordered" evidence="1">
    <location>
        <begin position="134"/>
        <end position="212"/>
    </location>
</feature>
<feature type="compositionally biased region" description="Polar residues" evidence="1">
    <location>
        <begin position="478"/>
        <end position="493"/>
    </location>
</feature>
<feature type="compositionally biased region" description="Basic and acidic residues" evidence="1">
    <location>
        <begin position="726"/>
        <end position="746"/>
    </location>
</feature>
<feature type="compositionally biased region" description="Basic and acidic residues" evidence="1">
    <location>
        <begin position="817"/>
        <end position="837"/>
    </location>
</feature>
<feature type="compositionally biased region" description="Basic and acidic residues" evidence="1">
    <location>
        <begin position="1189"/>
        <end position="1212"/>
    </location>
</feature>
<feature type="compositionally biased region" description="Polar residues" evidence="1">
    <location>
        <begin position="1011"/>
        <end position="1034"/>
    </location>
</feature>
<feature type="region of interest" description="Disordered" evidence="1">
    <location>
        <begin position="768"/>
        <end position="844"/>
    </location>
</feature>
<feature type="region of interest" description="Disordered" evidence="1">
    <location>
        <begin position="227"/>
        <end position="310"/>
    </location>
</feature>
<feature type="compositionally biased region" description="Low complexity" evidence="1">
    <location>
        <begin position="776"/>
        <end position="807"/>
    </location>
</feature>
<evidence type="ECO:0000256" key="1">
    <source>
        <dbReference type="SAM" id="MobiDB-lite"/>
    </source>
</evidence>
<proteinExistence type="predicted"/>
<reference evidence="2 3" key="1">
    <citation type="journal article" date="2016" name="Sci. Rep.">
        <title>Peltaster fructicola genome reveals evolution from an invasive phytopathogen to an ectophytic parasite.</title>
        <authorList>
            <person name="Xu C."/>
            <person name="Chen H."/>
            <person name="Gleason M.L."/>
            <person name="Xu J.R."/>
            <person name="Liu H."/>
            <person name="Zhang R."/>
            <person name="Sun G."/>
        </authorList>
    </citation>
    <scope>NUCLEOTIDE SEQUENCE [LARGE SCALE GENOMIC DNA]</scope>
    <source>
        <strain evidence="2 3">LNHT1506</strain>
    </source>
</reference>
<feature type="region of interest" description="Disordered" evidence="1">
    <location>
        <begin position="1170"/>
        <end position="1306"/>
    </location>
</feature>
<feature type="compositionally biased region" description="Low complexity" evidence="1">
    <location>
        <begin position="398"/>
        <end position="413"/>
    </location>
</feature>
<feature type="compositionally biased region" description="Polar residues" evidence="1">
    <location>
        <begin position="1229"/>
        <end position="1239"/>
    </location>
</feature>
<protein>
    <submittedName>
        <fullName evidence="2">Uncharacterized protein</fullName>
    </submittedName>
</protein>
<feature type="region of interest" description="Disordered" evidence="1">
    <location>
        <begin position="1"/>
        <end position="58"/>
    </location>
</feature>
<dbReference type="OrthoDB" id="3650432at2759"/>
<feature type="compositionally biased region" description="Polar residues" evidence="1">
    <location>
        <begin position="936"/>
        <end position="948"/>
    </location>
</feature>
<evidence type="ECO:0000313" key="2">
    <source>
        <dbReference type="EMBL" id="QIW96179.1"/>
    </source>
</evidence>
<feature type="region of interest" description="Disordered" evidence="1">
    <location>
        <begin position="1090"/>
        <end position="1158"/>
    </location>
</feature>
<feature type="compositionally biased region" description="Basic and acidic residues" evidence="1">
    <location>
        <begin position="1035"/>
        <end position="1049"/>
    </location>
</feature>
<feature type="region of interest" description="Disordered" evidence="1">
    <location>
        <begin position="682"/>
        <end position="753"/>
    </location>
</feature>
<dbReference type="EMBL" id="CP051139">
    <property type="protein sequence ID" value="QIW96179.1"/>
    <property type="molecule type" value="Genomic_DNA"/>
</dbReference>
<evidence type="ECO:0000313" key="3">
    <source>
        <dbReference type="Proteomes" id="UP000503462"/>
    </source>
</evidence>